<name>A0AAW4BKN2_VIBAN</name>
<comment type="caution">
    <text evidence="1">The sequence shown here is derived from an EMBL/GenBank/DDBJ whole genome shotgun (WGS) entry which is preliminary data.</text>
</comment>
<dbReference type="AlphaFoldDB" id="A0AAW4BKN2"/>
<dbReference type="EMBL" id="SCLC01001155">
    <property type="protein sequence ID" value="MBF4437629.1"/>
    <property type="molecule type" value="Genomic_DNA"/>
</dbReference>
<dbReference type="RefSeq" id="WP_194548997.1">
    <property type="nucleotide sequence ID" value="NZ_RDOS01000199.1"/>
</dbReference>
<evidence type="ECO:0000313" key="2">
    <source>
        <dbReference type="Proteomes" id="UP000786185"/>
    </source>
</evidence>
<evidence type="ECO:0000313" key="1">
    <source>
        <dbReference type="EMBL" id="MBF4437629.1"/>
    </source>
</evidence>
<proteinExistence type="predicted"/>
<accession>A0AAW4BKN2</accession>
<gene>
    <name evidence="1" type="ORF">ERJ77_24715</name>
</gene>
<organism evidence="1 2">
    <name type="scientific">Vibrio anguillarum</name>
    <name type="common">Listonella anguillarum</name>
    <dbReference type="NCBI Taxonomy" id="55601"/>
    <lineage>
        <taxon>Bacteria</taxon>
        <taxon>Pseudomonadati</taxon>
        <taxon>Pseudomonadota</taxon>
        <taxon>Gammaproteobacteria</taxon>
        <taxon>Vibrionales</taxon>
        <taxon>Vibrionaceae</taxon>
        <taxon>Vibrio</taxon>
    </lineage>
</organism>
<protein>
    <submittedName>
        <fullName evidence="1">Regulator</fullName>
    </submittedName>
</protein>
<dbReference type="Proteomes" id="UP000786185">
    <property type="component" value="Unassembled WGS sequence"/>
</dbReference>
<reference evidence="1" key="1">
    <citation type="journal article" date="2021" name="PeerJ">
        <title>Analysis of 44 Vibrio anguillarum genomes reveals high genetic diversity.</title>
        <authorList>
            <person name="Hansen M.J."/>
            <person name="Dalsgaard I."/>
        </authorList>
    </citation>
    <scope>NUCLEOTIDE SEQUENCE</scope>
    <source>
        <strain evidence="1">850617-1/1</strain>
    </source>
</reference>
<sequence>MKYGEMTKNYVFREFKCHLSKEETAKLCFKSVSVVKSWDKGKEIPKECKRLMRMAKGRELSSCESWQQFKMHYNRMELPTGHMVTAQEILAGIALLEIKSELEIKTTTKLLAFARSIARIKK</sequence>